<keyword evidence="3" id="KW-1003">Cell membrane</keyword>
<dbReference type="Proteomes" id="UP000050482">
    <property type="component" value="Unassembled WGS sequence"/>
</dbReference>
<dbReference type="RefSeq" id="WP_054967957.1">
    <property type="nucleotide sequence ID" value="NZ_LJCO01000017.1"/>
</dbReference>
<feature type="transmembrane region" description="Helical" evidence="7">
    <location>
        <begin position="9"/>
        <end position="30"/>
    </location>
</feature>
<keyword evidence="5 7" id="KW-1133">Transmembrane helix</keyword>
<comment type="caution">
    <text evidence="9">The sequence shown here is derived from an EMBL/GenBank/DDBJ whole genome shotgun (WGS) entry which is preliminary data.</text>
</comment>
<feature type="transmembrane region" description="Helical" evidence="7">
    <location>
        <begin position="182"/>
        <end position="207"/>
    </location>
</feature>
<dbReference type="InterPro" id="IPR035906">
    <property type="entry name" value="MetI-like_sf"/>
</dbReference>
<comment type="similarity">
    <text evidence="7">Belongs to the binding-protein-dependent transport system permease family.</text>
</comment>
<feature type="transmembrane region" description="Helical" evidence="7">
    <location>
        <begin position="243"/>
        <end position="261"/>
    </location>
</feature>
<keyword evidence="10" id="KW-1185">Reference proteome</keyword>
<evidence type="ECO:0000256" key="3">
    <source>
        <dbReference type="ARBA" id="ARBA00022475"/>
    </source>
</evidence>
<evidence type="ECO:0000256" key="4">
    <source>
        <dbReference type="ARBA" id="ARBA00022692"/>
    </source>
</evidence>
<dbReference type="OrthoDB" id="31780at2"/>
<dbReference type="GO" id="GO:0055085">
    <property type="term" value="P:transmembrane transport"/>
    <property type="evidence" value="ECO:0007669"/>
    <property type="project" value="InterPro"/>
</dbReference>
<dbReference type="Gene3D" id="1.10.3720.10">
    <property type="entry name" value="MetI-like"/>
    <property type="match status" value="1"/>
</dbReference>
<keyword evidence="2 7" id="KW-0813">Transport</keyword>
<dbReference type="PATRIC" id="fig|471514.4.peg.2714"/>
<sequence length="276" mass="30863">MIQSRTQRVIGWVVLILFLIIILLPFYWMFITSFKPNMDIGAYPPSLFPRHWTFAHYTNAFVKFGFAKYIINSVIVAVITTFLVLALASMAGFSIARLPIRAKTPTLIGLLIISVFPPIAVITPLYMILRQIGWLNSYQALIVPYTAFNLPFAIWILRNYFLQVPGALLEAAKIDGATIFQTFYRIFLPLTTPGLFTAAVFTFVAAWTEFFMALVFNSSDNMRTIPVGIALFSGQFNIPYGDIFAGSIVSIVPIVILVIIFRRWIVAGLTAGAVKG</sequence>
<reference evidence="9 10" key="1">
    <citation type="submission" date="2015-09" db="EMBL/GenBank/DDBJ databases">
        <title>Draft genome sequence of Alicyclobacillus ferrooxydans DSM 22381.</title>
        <authorList>
            <person name="Hemp J."/>
        </authorList>
    </citation>
    <scope>NUCLEOTIDE SEQUENCE [LARGE SCALE GENOMIC DNA]</scope>
    <source>
        <strain evidence="9 10">TC-34</strain>
    </source>
</reference>
<dbReference type="PANTHER" id="PTHR32243">
    <property type="entry name" value="MALTOSE TRANSPORT SYSTEM PERMEASE-RELATED"/>
    <property type="match status" value="1"/>
</dbReference>
<dbReference type="CDD" id="cd06261">
    <property type="entry name" value="TM_PBP2"/>
    <property type="match status" value="1"/>
</dbReference>
<comment type="subcellular location">
    <subcellularLocation>
        <location evidence="1 7">Cell membrane</location>
        <topology evidence="1 7">Multi-pass membrane protein</topology>
    </subcellularLocation>
</comment>
<dbReference type="STRING" id="471514.AN477_04355"/>
<dbReference type="InterPro" id="IPR050901">
    <property type="entry name" value="BP-dep_ABC_trans_perm"/>
</dbReference>
<accession>A0A0P9CGY3</accession>
<dbReference type="PANTHER" id="PTHR32243:SF18">
    <property type="entry name" value="INNER MEMBRANE ABC TRANSPORTER PERMEASE PROTEIN YCJP"/>
    <property type="match status" value="1"/>
</dbReference>
<feature type="transmembrane region" description="Helical" evidence="7">
    <location>
        <begin position="69"/>
        <end position="95"/>
    </location>
</feature>
<protein>
    <submittedName>
        <fullName evidence="9">Sugar ABC transporter permease</fullName>
    </submittedName>
</protein>
<dbReference type="AlphaFoldDB" id="A0A0P9CGY3"/>
<keyword evidence="4 7" id="KW-0812">Transmembrane</keyword>
<evidence type="ECO:0000256" key="1">
    <source>
        <dbReference type="ARBA" id="ARBA00004651"/>
    </source>
</evidence>
<keyword evidence="6 7" id="KW-0472">Membrane</keyword>
<evidence type="ECO:0000313" key="9">
    <source>
        <dbReference type="EMBL" id="KPV45002.1"/>
    </source>
</evidence>
<gene>
    <name evidence="9" type="ORF">AN477_04355</name>
</gene>
<evidence type="ECO:0000313" key="10">
    <source>
        <dbReference type="Proteomes" id="UP000050482"/>
    </source>
</evidence>
<dbReference type="EMBL" id="LJCO01000017">
    <property type="protein sequence ID" value="KPV45002.1"/>
    <property type="molecule type" value="Genomic_DNA"/>
</dbReference>
<dbReference type="SUPFAM" id="SSF161098">
    <property type="entry name" value="MetI-like"/>
    <property type="match status" value="1"/>
</dbReference>
<evidence type="ECO:0000256" key="5">
    <source>
        <dbReference type="ARBA" id="ARBA00022989"/>
    </source>
</evidence>
<proteinExistence type="inferred from homology"/>
<dbReference type="GO" id="GO:0005886">
    <property type="term" value="C:plasma membrane"/>
    <property type="evidence" value="ECO:0007669"/>
    <property type="project" value="UniProtKB-SubCell"/>
</dbReference>
<dbReference type="PROSITE" id="PS50928">
    <property type="entry name" value="ABC_TM1"/>
    <property type="match status" value="1"/>
</dbReference>
<dbReference type="InterPro" id="IPR000515">
    <property type="entry name" value="MetI-like"/>
</dbReference>
<feature type="transmembrane region" description="Helical" evidence="7">
    <location>
        <begin position="141"/>
        <end position="161"/>
    </location>
</feature>
<evidence type="ECO:0000259" key="8">
    <source>
        <dbReference type="PROSITE" id="PS50928"/>
    </source>
</evidence>
<organism evidence="9 10">
    <name type="scientific">Alicyclobacillus ferrooxydans</name>
    <dbReference type="NCBI Taxonomy" id="471514"/>
    <lineage>
        <taxon>Bacteria</taxon>
        <taxon>Bacillati</taxon>
        <taxon>Bacillota</taxon>
        <taxon>Bacilli</taxon>
        <taxon>Bacillales</taxon>
        <taxon>Alicyclobacillaceae</taxon>
        <taxon>Alicyclobacillus</taxon>
    </lineage>
</organism>
<feature type="transmembrane region" description="Helical" evidence="7">
    <location>
        <begin position="107"/>
        <end position="129"/>
    </location>
</feature>
<evidence type="ECO:0000256" key="6">
    <source>
        <dbReference type="ARBA" id="ARBA00023136"/>
    </source>
</evidence>
<name>A0A0P9CGY3_9BACL</name>
<evidence type="ECO:0000256" key="7">
    <source>
        <dbReference type="RuleBase" id="RU363032"/>
    </source>
</evidence>
<dbReference type="Pfam" id="PF00528">
    <property type="entry name" value="BPD_transp_1"/>
    <property type="match status" value="1"/>
</dbReference>
<feature type="domain" description="ABC transmembrane type-1" evidence="8">
    <location>
        <begin position="70"/>
        <end position="261"/>
    </location>
</feature>
<evidence type="ECO:0000256" key="2">
    <source>
        <dbReference type="ARBA" id="ARBA00022448"/>
    </source>
</evidence>